<dbReference type="KEGG" id="dmr:Deima_3299"/>
<protein>
    <submittedName>
        <fullName evidence="2">Cobyrinic acid ac-diamide synthase</fullName>
    </submittedName>
</protein>
<dbReference type="PANTHER" id="PTHR13696">
    <property type="entry name" value="P-LOOP CONTAINING NUCLEOSIDE TRIPHOSPHATE HYDROLASE"/>
    <property type="match status" value="1"/>
</dbReference>
<dbReference type="eggNOG" id="COG1192">
    <property type="taxonomic scope" value="Bacteria"/>
</dbReference>
<reference evidence="2 3" key="1">
    <citation type="journal article" date="2011" name="Stand. Genomic Sci.">
        <title>Complete genome sequence of Deinococcus maricopensis type strain (LB-34).</title>
        <authorList>
            <person name="Pukall R."/>
            <person name="Zeytun A."/>
            <person name="Lucas S."/>
            <person name="Lapidus A."/>
            <person name="Hammon N."/>
            <person name="Deshpande S."/>
            <person name="Nolan M."/>
            <person name="Cheng J.F."/>
            <person name="Pitluck S."/>
            <person name="Liolios K."/>
            <person name="Pagani I."/>
            <person name="Mikhailova N."/>
            <person name="Ivanova N."/>
            <person name="Mavromatis K."/>
            <person name="Pati A."/>
            <person name="Tapia R."/>
            <person name="Han C."/>
            <person name="Goodwin L."/>
            <person name="Chen A."/>
            <person name="Palaniappan K."/>
            <person name="Land M."/>
            <person name="Hauser L."/>
            <person name="Chang Y.J."/>
            <person name="Jeffries C.D."/>
            <person name="Brambilla E.M."/>
            <person name="Rohde M."/>
            <person name="Goker M."/>
            <person name="Detter J.C."/>
            <person name="Woyke T."/>
            <person name="Bristow J."/>
            <person name="Eisen J.A."/>
            <person name="Markowitz V."/>
            <person name="Hugenholtz P."/>
            <person name="Kyrpides N.C."/>
            <person name="Klenk H.P."/>
        </authorList>
    </citation>
    <scope>NUCLEOTIDE SEQUENCE [LARGE SCALE GENOMIC DNA]</scope>
    <source>
        <strain evidence="3">DSM 21211 / LMG 22137 / NRRL B-23946 / LB-34</strain>
    </source>
</reference>
<dbReference type="Pfam" id="PF13614">
    <property type="entry name" value="AAA_31"/>
    <property type="match status" value="1"/>
</dbReference>
<keyword evidence="3" id="KW-1185">Reference proteome</keyword>
<name>E8U4R1_DEIML</name>
<dbReference type="FunFam" id="3.40.50.300:FF:000285">
    <property type="entry name" value="Sporulation initiation inhibitor Soj"/>
    <property type="match status" value="1"/>
</dbReference>
<gene>
    <name evidence="2" type="ordered locus">Deima_3299</name>
</gene>
<dbReference type="InterPro" id="IPR025669">
    <property type="entry name" value="AAA_dom"/>
</dbReference>
<feature type="domain" description="AAA" evidence="1">
    <location>
        <begin position="1"/>
        <end position="170"/>
    </location>
</feature>
<dbReference type="EMBL" id="CP002454">
    <property type="protein sequence ID" value="ADV68926.1"/>
    <property type="molecule type" value="Genomic_DNA"/>
</dbReference>
<dbReference type="STRING" id="709986.Deima_3299"/>
<evidence type="ECO:0000259" key="1">
    <source>
        <dbReference type="Pfam" id="PF13614"/>
    </source>
</evidence>
<accession>E8U4R1</accession>
<evidence type="ECO:0000313" key="3">
    <source>
        <dbReference type="Proteomes" id="UP000008635"/>
    </source>
</evidence>
<dbReference type="InterPro" id="IPR027417">
    <property type="entry name" value="P-loop_NTPase"/>
</dbReference>
<evidence type="ECO:0000313" key="2">
    <source>
        <dbReference type="EMBL" id="ADV68926.1"/>
    </source>
</evidence>
<reference evidence="3" key="2">
    <citation type="submission" date="2011-01" db="EMBL/GenBank/DDBJ databases">
        <title>The complete genome of Deinococcus maricopensis DSM 21211.</title>
        <authorList>
            <consortium name="US DOE Joint Genome Institute (JGI-PGF)"/>
            <person name="Lucas S."/>
            <person name="Copeland A."/>
            <person name="Lapidus A."/>
            <person name="Goodwin L."/>
            <person name="Pitluck S."/>
            <person name="Kyrpides N."/>
            <person name="Mavromatis K."/>
            <person name="Pagani I."/>
            <person name="Ivanova N."/>
            <person name="Ovchinnikova G."/>
            <person name="Zeytun A."/>
            <person name="Detter J.C."/>
            <person name="Han C."/>
            <person name="Land M."/>
            <person name="Hauser L."/>
            <person name="Markowitz V."/>
            <person name="Cheng J.-F."/>
            <person name="Hugenholtz P."/>
            <person name="Woyke T."/>
            <person name="Wu D."/>
            <person name="Pukall R."/>
            <person name="Gehrich-Schroeter G."/>
            <person name="Brambilla E."/>
            <person name="Klenk H.-P."/>
            <person name="Eisen J.A."/>
        </authorList>
    </citation>
    <scope>NUCLEOTIDE SEQUENCE [LARGE SCALE GENOMIC DNA]</scope>
    <source>
        <strain evidence="3">DSM 21211 / LMG 22137 / NRRL B-23946 / LB-34</strain>
    </source>
</reference>
<dbReference type="Proteomes" id="UP000008635">
    <property type="component" value="Chromosome"/>
</dbReference>
<organism evidence="2 3">
    <name type="scientific">Deinococcus maricopensis (strain DSM 21211 / LMG 22137 / NRRL B-23946 / LB-34)</name>
    <dbReference type="NCBI Taxonomy" id="709986"/>
    <lineage>
        <taxon>Bacteria</taxon>
        <taxon>Thermotogati</taxon>
        <taxon>Deinococcota</taxon>
        <taxon>Deinococci</taxon>
        <taxon>Deinococcales</taxon>
        <taxon>Deinococcaceae</taxon>
        <taxon>Deinococcus</taxon>
    </lineage>
</organism>
<dbReference type="Gene3D" id="3.40.50.300">
    <property type="entry name" value="P-loop containing nucleotide triphosphate hydrolases"/>
    <property type="match status" value="1"/>
</dbReference>
<dbReference type="PANTHER" id="PTHR13696:SF52">
    <property type="entry name" value="PARA FAMILY PROTEIN CT_582"/>
    <property type="match status" value="1"/>
</dbReference>
<dbReference type="AlphaFoldDB" id="E8U4R1"/>
<dbReference type="RefSeq" id="WP_013558429.1">
    <property type="nucleotide sequence ID" value="NC_014958.1"/>
</dbReference>
<dbReference type="SUPFAM" id="SSF52540">
    <property type="entry name" value="P-loop containing nucleoside triphosphate hydrolases"/>
    <property type="match status" value="1"/>
</dbReference>
<dbReference type="OrthoDB" id="59382at2"/>
<dbReference type="HOGENOM" id="CLU_037612_1_4_0"/>
<sequence length="249" mass="26409">MKILGIVNQKGGVGKTTTAVNLAAYLAADGQRVLLVDMDAQGNATSGLGVEPQAGGVYEALAEPQRAAELIHDTEQDGLSVLPATPDLAGAGVELVDEPYALRDLLRRLADYDVIVIDAPPSLGPLTVNVFAAADALIIPLQAEYYALEGIASLTETVERVRESLNPDLKTLGIVVTMFDARLNLSQEVEAQARAHFGEQVFMTVVPRNVRLSEAPSFGRAINSFAPLSSGAAAYKRLAEEVSERVQAL</sequence>
<dbReference type="CDD" id="cd02042">
    <property type="entry name" value="ParAB_family"/>
    <property type="match status" value="1"/>
</dbReference>
<dbReference type="PIRSF" id="PIRSF009320">
    <property type="entry name" value="Nuc_binding_HP_1000"/>
    <property type="match status" value="1"/>
</dbReference>
<dbReference type="InterPro" id="IPR050678">
    <property type="entry name" value="DNA_Partitioning_ATPase"/>
</dbReference>
<proteinExistence type="predicted"/>